<keyword evidence="1" id="KW-0732">Signal</keyword>
<dbReference type="Gene3D" id="2.60.40.10">
    <property type="entry name" value="Immunoglobulins"/>
    <property type="match status" value="1"/>
</dbReference>
<proteinExistence type="predicted"/>
<accession>A0A931F9S0</accession>
<feature type="signal peptide" evidence="1">
    <location>
        <begin position="1"/>
        <end position="23"/>
    </location>
</feature>
<keyword evidence="3" id="KW-1185">Reference proteome</keyword>
<evidence type="ECO:0000313" key="3">
    <source>
        <dbReference type="Proteomes" id="UP000621436"/>
    </source>
</evidence>
<dbReference type="Proteomes" id="UP000621436">
    <property type="component" value="Unassembled WGS sequence"/>
</dbReference>
<comment type="caution">
    <text evidence="2">The sequence shown here is derived from an EMBL/GenBank/DDBJ whole genome shotgun (WGS) entry which is preliminary data.</text>
</comment>
<evidence type="ECO:0000256" key="1">
    <source>
        <dbReference type="SAM" id="SignalP"/>
    </source>
</evidence>
<reference evidence="2" key="1">
    <citation type="submission" date="2020-11" db="EMBL/GenBank/DDBJ databases">
        <title>Halonatronomonas betainensis gen. nov., sp. nov. a novel haloalkaliphilic representative of the family Halanaerobiacae capable of betaine degradation.</title>
        <authorList>
            <person name="Boltyanskaya Y."/>
            <person name="Kevbrin V."/>
            <person name="Detkova E."/>
            <person name="Grouzdev D.S."/>
            <person name="Koziaeva V."/>
            <person name="Zhilina T."/>
        </authorList>
    </citation>
    <scope>NUCLEOTIDE SEQUENCE</scope>
    <source>
        <strain evidence="2">Z-7014</strain>
    </source>
</reference>
<dbReference type="EMBL" id="JADPIE010000007">
    <property type="protein sequence ID" value="MBF8437878.1"/>
    <property type="molecule type" value="Genomic_DNA"/>
</dbReference>
<gene>
    <name evidence="2" type="ORF">I0Q91_12340</name>
</gene>
<organism evidence="2 3">
    <name type="scientific">Halonatronomonas betaini</name>
    <dbReference type="NCBI Taxonomy" id="2778430"/>
    <lineage>
        <taxon>Bacteria</taxon>
        <taxon>Bacillati</taxon>
        <taxon>Bacillota</taxon>
        <taxon>Clostridia</taxon>
        <taxon>Halanaerobiales</taxon>
        <taxon>Halarsenatibacteraceae</taxon>
        <taxon>Halonatronomonas</taxon>
    </lineage>
</organism>
<protein>
    <submittedName>
        <fullName evidence="2">Uncharacterized protein</fullName>
    </submittedName>
</protein>
<sequence length="518" mass="58445">MGKRKLKIVGLFVFVMVFAFTMAACDMVSNTAVEDTAQNVAESSETGDLLVEVSGIEMREEVGAQSVHFSRFTDFKLEFQVEHQDDPTIKYNKTINLNNDDILKDNLGNPNGDYSAIFTALKEGKYNVSSALKGTNINSGEEVIIASKENYEAFCVAGMKVVARFEIQQTTGDLNITVDQFPSEETGGELIEEVKVKLLDLDNETVLREMDFNYNVEDQNLLVEDLYPVYYTIVISWEGHGSVEEEIQARVIPGKITNVPITLYGSQLIVDIDWKAEPASPTNVRVFQNEEGFLISWDAVGNADSYNVLRKRTPYYHAHFKEVGKVEHTGPGRHQFQYKVLKPELFDIAAYNFQVVAVREHPDKDYDLTSDPASPALFELDRATAWGGDTAGEFGDGWWYYYDTEGPAEQTIYVNLAVEMGTVEVIENPDNPNYITLKMTIDHVNWSLQTDKTDEVVKVQGFTEDNLPDMRPQPAFFDYQYDFDELNVDGDIITIDVPAVNYRFYGIKLDVMGIIYGA</sequence>
<dbReference type="PROSITE" id="PS51257">
    <property type="entry name" value="PROKAR_LIPOPROTEIN"/>
    <property type="match status" value="1"/>
</dbReference>
<dbReference type="InterPro" id="IPR013783">
    <property type="entry name" value="Ig-like_fold"/>
</dbReference>
<dbReference type="RefSeq" id="WP_270454913.1">
    <property type="nucleotide sequence ID" value="NZ_JADPIE010000007.1"/>
</dbReference>
<dbReference type="AlphaFoldDB" id="A0A931F9S0"/>
<feature type="chain" id="PRO_5039545957" evidence="1">
    <location>
        <begin position="24"/>
        <end position="518"/>
    </location>
</feature>
<name>A0A931F9S0_9FIRM</name>
<evidence type="ECO:0000313" key="2">
    <source>
        <dbReference type="EMBL" id="MBF8437878.1"/>
    </source>
</evidence>